<dbReference type="GO" id="GO:0005886">
    <property type="term" value="C:plasma membrane"/>
    <property type="evidence" value="ECO:0007669"/>
    <property type="project" value="UniProtKB-SubCell"/>
</dbReference>
<evidence type="ECO:0000313" key="9">
    <source>
        <dbReference type="EMBL" id="ERP32126.1"/>
    </source>
</evidence>
<keyword evidence="4 6" id="KW-0288">FMN</keyword>
<keyword evidence="6" id="KW-1133">Transmembrane helix</keyword>
<dbReference type="SMART" id="SM00900">
    <property type="entry name" value="FMN_bind"/>
    <property type="match status" value="1"/>
</dbReference>
<keyword evidence="6" id="KW-1003">Cell membrane</keyword>
<dbReference type="RefSeq" id="WP_022636357.1">
    <property type="nucleotide sequence ID" value="NZ_ASJR01000006.1"/>
</dbReference>
<dbReference type="HAMAP" id="MF_00479">
    <property type="entry name" value="RsxG_RnfG"/>
    <property type="match status" value="1"/>
</dbReference>
<dbReference type="GO" id="GO:0010181">
    <property type="term" value="F:FMN binding"/>
    <property type="evidence" value="ECO:0007669"/>
    <property type="project" value="InterPro"/>
</dbReference>
<evidence type="ECO:0000256" key="1">
    <source>
        <dbReference type="ARBA" id="ARBA00022448"/>
    </source>
</evidence>
<evidence type="ECO:0000256" key="6">
    <source>
        <dbReference type="HAMAP-Rule" id="MF_00479"/>
    </source>
</evidence>
<feature type="signal peptide" evidence="7">
    <location>
        <begin position="1"/>
        <end position="23"/>
    </location>
</feature>
<feature type="domain" description="FMN-binding" evidence="8">
    <location>
        <begin position="89"/>
        <end position="214"/>
    </location>
</feature>
<dbReference type="AlphaFoldDB" id="U7D966"/>
<keyword evidence="7" id="KW-0732">Signal</keyword>
<dbReference type="OrthoDB" id="9784165at2"/>
<keyword evidence="6" id="KW-0472">Membrane</keyword>
<protein>
    <recommendedName>
        <fullName evidence="6">Ion-translocating oxidoreductase complex subunit G</fullName>
        <ecNumber evidence="6">7.-.-.-</ecNumber>
    </recommendedName>
    <alternativeName>
        <fullName evidence="6">Rnf electron transport complex subunit G</fullName>
    </alternativeName>
</protein>
<evidence type="ECO:0000256" key="4">
    <source>
        <dbReference type="ARBA" id="ARBA00022643"/>
    </source>
</evidence>
<accession>U7D966</accession>
<evidence type="ECO:0000259" key="8">
    <source>
        <dbReference type="SMART" id="SM00900"/>
    </source>
</evidence>
<feature type="modified residue" description="FMN phosphoryl threonine" evidence="6">
    <location>
        <position position="197"/>
    </location>
</feature>
<dbReference type="PANTHER" id="PTHR36118:SF1">
    <property type="entry name" value="ION-TRANSLOCATING OXIDOREDUCTASE COMPLEX SUBUNIT G"/>
    <property type="match status" value="1"/>
</dbReference>
<dbReference type="InterPro" id="IPR010209">
    <property type="entry name" value="Ion_transpt_RnfG/RsxG"/>
</dbReference>
<dbReference type="Pfam" id="PF04205">
    <property type="entry name" value="FMN_bind"/>
    <property type="match status" value="1"/>
</dbReference>
<keyword evidence="1 6" id="KW-0813">Transport</keyword>
<dbReference type="GO" id="GO:0022900">
    <property type="term" value="P:electron transport chain"/>
    <property type="evidence" value="ECO:0007669"/>
    <property type="project" value="UniProtKB-UniRule"/>
</dbReference>
<feature type="chain" id="PRO_5004681763" description="Ion-translocating oxidoreductase complex subunit G" evidence="7">
    <location>
        <begin position="24"/>
        <end position="227"/>
    </location>
</feature>
<evidence type="ECO:0000256" key="3">
    <source>
        <dbReference type="ARBA" id="ARBA00022630"/>
    </source>
</evidence>
<dbReference type="InterPro" id="IPR007329">
    <property type="entry name" value="FMN-bd"/>
</dbReference>
<keyword evidence="3 6" id="KW-0285">Flavoprotein</keyword>
<dbReference type="STRING" id="1313304.CALK_0849"/>
<keyword evidence="6" id="KW-1278">Translocase</keyword>
<keyword evidence="2 6" id="KW-0597">Phosphoprotein</keyword>
<dbReference type="EMBL" id="ASJR01000006">
    <property type="protein sequence ID" value="ERP32126.1"/>
    <property type="molecule type" value="Genomic_DNA"/>
</dbReference>
<gene>
    <name evidence="6" type="primary">rnfG</name>
    <name evidence="9" type="ORF">CALK_0849</name>
</gene>
<evidence type="ECO:0000256" key="2">
    <source>
        <dbReference type="ARBA" id="ARBA00022553"/>
    </source>
</evidence>
<dbReference type="GO" id="GO:0009055">
    <property type="term" value="F:electron transfer activity"/>
    <property type="evidence" value="ECO:0007669"/>
    <property type="project" value="InterPro"/>
</dbReference>
<sequence length="227" mass="24948">MNKILHLSLTLMVISAISALSIAFVNRSTAPQMYELRQEQEQEALRQVAPEYDSIIHDTVQYKDSLHEYWTVLHGDTLAAYIFSETTQGYAGAIEYLVGISPSGDITGMSILSHEETPGLGARISEIPSSRTMMDILLGRDSAERAPTPWFTDQFTGLSVTSQITADRSSSEWPSLSQTEQEHLRDTNTITVITGATISTEAVLSSLFTTPVELHSKLLEKGSSHGK</sequence>
<keyword evidence="10" id="KW-1185">Reference proteome</keyword>
<comment type="function">
    <text evidence="6">Part of a membrane-bound complex that couples electron transfer with translocation of ions across the membrane.</text>
</comment>
<comment type="caution">
    <text evidence="9">The sequence shown here is derived from an EMBL/GenBank/DDBJ whole genome shotgun (WGS) entry which is preliminary data.</text>
</comment>
<evidence type="ECO:0000313" key="10">
    <source>
        <dbReference type="Proteomes" id="UP000017148"/>
    </source>
</evidence>
<evidence type="ECO:0000256" key="7">
    <source>
        <dbReference type="SAM" id="SignalP"/>
    </source>
</evidence>
<dbReference type="PIRSF" id="PIRSF006091">
    <property type="entry name" value="E_trnsport_RnfG"/>
    <property type="match status" value="1"/>
</dbReference>
<dbReference type="EC" id="7.-.-.-" evidence="6"/>
<comment type="similarity">
    <text evidence="6">Belongs to the RnfG family.</text>
</comment>
<dbReference type="NCBIfam" id="TIGR01947">
    <property type="entry name" value="rnfG"/>
    <property type="match status" value="1"/>
</dbReference>
<comment type="cofactor">
    <cofactor evidence="6">
        <name>FMN</name>
        <dbReference type="ChEBI" id="CHEBI:58210"/>
    </cofactor>
</comment>
<dbReference type="Proteomes" id="UP000017148">
    <property type="component" value="Unassembled WGS sequence"/>
</dbReference>
<keyword evidence="6" id="KW-0812">Transmembrane</keyword>
<proteinExistence type="inferred from homology"/>
<dbReference type="PANTHER" id="PTHR36118">
    <property type="entry name" value="ION-TRANSLOCATING OXIDOREDUCTASE COMPLEX SUBUNIT G"/>
    <property type="match status" value="1"/>
</dbReference>
<name>U7D966_9BACT</name>
<dbReference type="eggNOG" id="COG4659">
    <property type="taxonomic scope" value="Bacteria"/>
</dbReference>
<organism evidence="9 10">
    <name type="scientific">Chitinivibrio alkaliphilus ACht1</name>
    <dbReference type="NCBI Taxonomy" id="1313304"/>
    <lineage>
        <taxon>Bacteria</taxon>
        <taxon>Pseudomonadati</taxon>
        <taxon>Fibrobacterota</taxon>
        <taxon>Chitinivibrionia</taxon>
        <taxon>Chitinivibrionales</taxon>
        <taxon>Chitinivibrionaceae</taxon>
        <taxon>Chitinivibrio</taxon>
    </lineage>
</organism>
<keyword evidence="5 6" id="KW-0249">Electron transport</keyword>
<comment type="subunit">
    <text evidence="6">The complex is composed of six subunits: RnfA, RnfB, RnfC, RnfD, RnfE and RnfG.</text>
</comment>
<evidence type="ECO:0000256" key="5">
    <source>
        <dbReference type="ARBA" id="ARBA00022982"/>
    </source>
</evidence>
<comment type="subcellular location">
    <subcellularLocation>
        <location evidence="6">Cell membrane</location>
        <topology evidence="6">Single-pass membrane protein</topology>
    </subcellularLocation>
</comment>
<reference evidence="9 10" key="1">
    <citation type="journal article" date="2013" name="Environ. Microbiol.">
        <title>Genome analysis of Chitinivibrio alkaliphilus gen. nov., sp. nov., a novel extremely haloalkaliphilic anaerobic chitinolytic bacterium from the candidate phylum Termite Group 3.</title>
        <authorList>
            <person name="Sorokin D.Y."/>
            <person name="Gumerov V.M."/>
            <person name="Rakitin A.L."/>
            <person name="Beletsky A.V."/>
            <person name="Damste J.S."/>
            <person name="Muyzer G."/>
            <person name="Mardanov A.V."/>
            <person name="Ravin N.V."/>
        </authorList>
    </citation>
    <scope>NUCLEOTIDE SEQUENCE [LARGE SCALE GENOMIC DNA]</scope>
    <source>
        <strain evidence="9 10">ACht1</strain>
    </source>
</reference>